<dbReference type="PROSITE" id="PS50885">
    <property type="entry name" value="HAMP"/>
    <property type="match status" value="1"/>
</dbReference>
<dbReference type="Gene3D" id="3.30.565.10">
    <property type="entry name" value="Histidine kinase-like ATPase, C-terminal domain"/>
    <property type="match status" value="1"/>
</dbReference>
<dbReference type="InterPro" id="IPR036097">
    <property type="entry name" value="HisK_dim/P_sf"/>
</dbReference>
<dbReference type="Gene3D" id="1.10.287.130">
    <property type="match status" value="1"/>
</dbReference>
<keyword evidence="7" id="KW-0418">Kinase</keyword>
<dbReference type="OrthoDB" id="9809567at2"/>
<evidence type="ECO:0000256" key="5">
    <source>
        <dbReference type="ARBA" id="ARBA00022679"/>
    </source>
</evidence>
<keyword evidence="5 14" id="KW-0808">Transferase</keyword>
<evidence type="ECO:0000256" key="6">
    <source>
        <dbReference type="ARBA" id="ARBA00022692"/>
    </source>
</evidence>
<evidence type="ECO:0000256" key="3">
    <source>
        <dbReference type="ARBA" id="ARBA00012438"/>
    </source>
</evidence>
<dbReference type="PROSITE" id="PS50109">
    <property type="entry name" value="HIS_KIN"/>
    <property type="match status" value="1"/>
</dbReference>
<keyword evidence="8 11" id="KW-1133">Transmembrane helix</keyword>
<reference evidence="14 15" key="1">
    <citation type="submission" date="2019-07" db="EMBL/GenBank/DDBJ databases">
        <title>Tepidimonas sediminis YIM 72259 draft genome.</title>
        <authorList>
            <person name="Da Costa M.S."/>
            <person name="Froufe H.J.C."/>
            <person name="Egas C."/>
            <person name="Albuquerque L."/>
        </authorList>
    </citation>
    <scope>NUCLEOTIDE SEQUENCE [LARGE SCALE GENOMIC DNA]</scope>
    <source>
        <strain evidence="14 15">YIM 72259</strain>
    </source>
</reference>
<comment type="subcellular location">
    <subcellularLocation>
        <location evidence="2">Membrane</location>
    </subcellularLocation>
</comment>
<dbReference type="InterPro" id="IPR050428">
    <property type="entry name" value="TCS_sensor_his_kinase"/>
</dbReference>
<evidence type="ECO:0000259" key="13">
    <source>
        <dbReference type="PROSITE" id="PS50885"/>
    </source>
</evidence>
<dbReference type="InterPro" id="IPR003661">
    <property type="entry name" value="HisK_dim/P_dom"/>
</dbReference>
<dbReference type="EMBL" id="VJND01000002">
    <property type="protein sequence ID" value="TSE26698.1"/>
    <property type="molecule type" value="Genomic_DNA"/>
</dbReference>
<dbReference type="PRINTS" id="PR00344">
    <property type="entry name" value="BCTRLSENSOR"/>
</dbReference>
<evidence type="ECO:0000313" key="14">
    <source>
        <dbReference type="EMBL" id="TSE26698.1"/>
    </source>
</evidence>
<keyword evidence="15" id="KW-1185">Reference proteome</keyword>
<dbReference type="PANTHER" id="PTHR45436:SF5">
    <property type="entry name" value="SENSOR HISTIDINE KINASE TRCS"/>
    <property type="match status" value="1"/>
</dbReference>
<dbReference type="Pfam" id="PF02518">
    <property type="entry name" value="HATPase_c"/>
    <property type="match status" value="1"/>
</dbReference>
<sequence length="468" mass="51214">MRRWTASLRWRLLLAALLAVSLALVLAGVVIARLFERHVTQQFDLRLQDQLTQLLAALEPDADGQPVLARPLADPRWQRPYGGLYWQVQAVGRAEAEPALRSRSLWDERLALADDALPDGALHRHALPGPAGQRLRALERAVQWGEQGPRWRVVVAADTRELEQARAAFHGALALSLAGLGAALLAAVAAQLWLGLRPLRALQQALHAVRGGHQTRLQGRFPAEVQPLVDDFNRVLAYDEQVVERARRLAGNLAHAIKTPLAVMATLAEELRPREPAAAAALQEQVQRLREQVDWHLRRARAASGTHPSRQTAVQPVLEGLFRVMRKVHAARAEGAGELELTLQGEPEAVFAGEAQDLQEMAGNLLDNACKWARRRVRVSVRREGRRLLLTVDDDGPGLTPEQCRQVLARGVRADERVPGSGLGLDIVREVASLYGGSLTLARAPLGGLRAQLELPAGQAAGSSRRMA</sequence>
<dbReference type="SMART" id="SM00387">
    <property type="entry name" value="HATPase_c"/>
    <property type="match status" value="1"/>
</dbReference>
<dbReference type="PANTHER" id="PTHR45436">
    <property type="entry name" value="SENSOR HISTIDINE KINASE YKOH"/>
    <property type="match status" value="1"/>
</dbReference>
<dbReference type="RefSeq" id="WP_143893112.1">
    <property type="nucleotide sequence ID" value="NZ_VJND01000002.1"/>
</dbReference>
<evidence type="ECO:0000256" key="1">
    <source>
        <dbReference type="ARBA" id="ARBA00000085"/>
    </source>
</evidence>
<evidence type="ECO:0000256" key="10">
    <source>
        <dbReference type="ARBA" id="ARBA00023136"/>
    </source>
</evidence>
<dbReference type="InterPro" id="IPR003594">
    <property type="entry name" value="HATPase_dom"/>
</dbReference>
<dbReference type="GO" id="GO:0005886">
    <property type="term" value="C:plasma membrane"/>
    <property type="evidence" value="ECO:0007669"/>
    <property type="project" value="TreeGrafter"/>
</dbReference>
<accession>A0A554WSY4</accession>
<dbReference type="SUPFAM" id="SSF55874">
    <property type="entry name" value="ATPase domain of HSP90 chaperone/DNA topoisomerase II/histidine kinase"/>
    <property type="match status" value="1"/>
</dbReference>
<dbReference type="InterPro" id="IPR003660">
    <property type="entry name" value="HAMP_dom"/>
</dbReference>
<protein>
    <recommendedName>
        <fullName evidence="3">histidine kinase</fullName>
        <ecNumber evidence="3">2.7.13.3</ecNumber>
    </recommendedName>
</protein>
<evidence type="ECO:0000313" key="15">
    <source>
        <dbReference type="Proteomes" id="UP000320225"/>
    </source>
</evidence>
<keyword evidence="9" id="KW-0902">Two-component regulatory system</keyword>
<evidence type="ECO:0000256" key="7">
    <source>
        <dbReference type="ARBA" id="ARBA00022777"/>
    </source>
</evidence>
<dbReference type="InterPro" id="IPR005467">
    <property type="entry name" value="His_kinase_dom"/>
</dbReference>
<gene>
    <name evidence="14" type="primary">phoQ</name>
    <name evidence="14" type="ORF">Tsedi_00406</name>
</gene>
<keyword evidence="4" id="KW-0597">Phosphoprotein</keyword>
<evidence type="ECO:0000259" key="12">
    <source>
        <dbReference type="PROSITE" id="PS50109"/>
    </source>
</evidence>
<evidence type="ECO:0000256" key="11">
    <source>
        <dbReference type="SAM" id="Phobius"/>
    </source>
</evidence>
<dbReference type="InterPro" id="IPR036890">
    <property type="entry name" value="HATPase_C_sf"/>
</dbReference>
<feature type="domain" description="HAMP" evidence="13">
    <location>
        <begin position="193"/>
        <end position="244"/>
    </location>
</feature>
<evidence type="ECO:0000256" key="9">
    <source>
        <dbReference type="ARBA" id="ARBA00023012"/>
    </source>
</evidence>
<evidence type="ECO:0000256" key="8">
    <source>
        <dbReference type="ARBA" id="ARBA00022989"/>
    </source>
</evidence>
<keyword evidence="10 11" id="KW-0472">Membrane</keyword>
<name>A0A554WSY4_9BURK</name>
<evidence type="ECO:0000256" key="4">
    <source>
        <dbReference type="ARBA" id="ARBA00022553"/>
    </source>
</evidence>
<evidence type="ECO:0000256" key="2">
    <source>
        <dbReference type="ARBA" id="ARBA00004370"/>
    </source>
</evidence>
<feature type="domain" description="Histidine kinase" evidence="12">
    <location>
        <begin position="252"/>
        <end position="459"/>
    </location>
</feature>
<dbReference type="AlphaFoldDB" id="A0A554WSY4"/>
<feature type="transmembrane region" description="Helical" evidence="11">
    <location>
        <begin position="168"/>
        <end position="194"/>
    </location>
</feature>
<dbReference type="EC" id="2.7.13.3" evidence="3"/>
<dbReference type="InterPro" id="IPR004358">
    <property type="entry name" value="Sig_transdc_His_kin-like_C"/>
</dbReference>
<dbReference type="CDD" id="cd00082">
    <property type="entry name" value="HisKA"/>
    <property type="match status" value="1"/>
</dbReference>
<keyword evidence="6 11" id="KW-0812">Transmembrane</keyword>
<proteinExistence type="predicted"/>
<dbReference type="SUPFAM" id="SSF47384">
    <property type="entry name" value="Homodimeric domain of signal transducing histidine kinase"/>
    <property type="match status" value="1"/>
</dbReference>
<dbReference type="Proteomes" id="UP000320225">
    <property type="component" value="Unassembled WGS sequence"/>
</dbReference>
<dbReference type="GO" id="GO:0000155">
    <property type="term" value="F:phosphorelay sensor kinase activity"/>
    <property type="evidence" value="ECO:0007669"/>
    <property type="project" value="InterPro"/>
</dbReference>
<comment type="catalytic activity">
    <reaction evidence="1">
        <text>ATP + protein L-histidine = ADP + protein N-phospho-L-histidine.</text>
        <dbReference type="EC" id="2.7.13.3"/>
    </reaction>
</comment>
<comment type="caution">
    <text evidence="14">The sequence shown here is derived from an EMBL/GenBank/DDBJ whole genome shotgun (WGS) entry which is preliminary data.</text>
</comment>
<organism evidence="14 15">
    <name type="scientific">Tepidimonas sediminis</name>
    <dbReference type="NCBI Taxonomy" id="2588941"/>
    <lineage>
        <taxon>Bacteria</taxon>
        <taxon>Pseudomonadati</taxon>
        <taxon>Pseudomonadota</taxon>
        <taxon>Betaproteobacteria</taxon>
        <taxon>Burkholderiales</taxon>
        <taxon>Tepidimonas</taxon>
    </lineage>
</organism>